<sequence>MKPGQSIVLFLLLLILHASLSARIARQAEQLDEESNEVPQENPDLDRDLEDSEDDDDDDDRFSFRFSWNPFQNFHNIFKQMQDNMNWIYSNLFNQTSNLPEVYKNVSSEVVTIGGSKFNVSRTIIKKADNESQVIISSVNLNPVNKKKK</sequence>
<dbReference type="AlphaFoldDB" id="F1CJ57"/>
<dbReference type="EMBL" id="HQ288166">
    <property type="protein sequence ID" value="ADY39588.1"/>
    <property type="molecule type" value="mRNA"/>
</dbReference>
<evidence type="ECO:0000256" key="1">
    <source>
        <dbReference type="SAM" id="MobiDB-lite"/>
    </source>
</evidence>
<protein>
    <submittedName>
        <fullName evidence="3">Hypothetical secreted protein</fullName>
    </submittedName>
</protein>
<accession>F1CJ57</accession>
<evidence type="ECO:0000256" key="2">
    <source>
        <dbReference type="SAM" id="SignalP"/>
    </source>
</evidence>
<name>F1CJ57_HOTJU</name>
<keyword evidence="2" id="KW-0732">Signal</keyword>
<organism evidence="3">
    <name type="scientific">Hottentotta judaicus</name>
    <name type="common">Black scorpion</name>
    <name type="synonym">Buthotus judaicus</name>
    <dbReference type="NCBI Taxonomy" id="6863"/>
    <lineage>
        <taxon>Eukaryota</taxon>
        <taxon>Metazoa</taxon>
        <taxon>Ecdysozoa</taxon>
        <taxon>Arthropoda</taxon>
        <taxon>Chelicerata</taxon>
        <taxon>Arachnida</taxon>
        <taxon>Scorpiones</taxon>
        <taxon>Buthida</taxon>
        <taxon>Buthoidea</taxon>
        <taxon>Buthidae</taxon>
        <taxon>Hottentotta</taxon>
    </lineage>
</organism>
<feature type="region of interest" description="Disordered" evidence="1">
    <location>
        <begin position="28"/>
        <end position="59"/>
    </location>
</feature>
<proteinExistence type="evidence at transcript level"/>
<feature type="compositionally biased region" description="Acidic residues" evidence="1">
    <location>
        <begin position="47"/>
        <end position="59"/>
    </location>
</feature>
<feature type="chain" id="PRO_5003265166" evidence="2">
    <location>
        <begin position="22"/>
        <end position="149"/>
    </location>
</feature>
<feature type="signal peptide" evidence="2">
    <location>
        <begin position="1"/>
        <end position="21"/>
    </location>
</feature>
<evidence type="ECO:0000313" key="3">
    <source>
        <dbReference type="EMBL" id="ADY39588.1"/>
    </source>
</evidence>
<reference evidence="3" key="1">
    <citation type="journal article" date="2011" name="Toxicon">
        <title>The tale of a resting gland: transcriptome of a replete venom gland from the scorpion Hottentotta judaicus.</title>
        <authorList>
            <person name="Morgenstern D."/>
            <person name="Rohde B.H."/>
            <person name="King G.F."/>
            <person name="Tal T."/>
            <person name="Sher D."/>
            <person name="Zlotkin E."/>
        </authorList>
    </citation>
    <scope>NUCLEOTIDE SEQUENCE</scope>
    <source>
        <tissue evidence="3">Telson</tissue>
    </source>
</reference>